<proteinExistence type="predicted"/>
<dbReference type="EMBL" id="JAEHOH010000006">
    <property type="protein sequence ID" value="MBK0418502.1"/>
    <property type="molecule type" value="Genomic_DNA"/>
</dbReference>
<organism evidence="2 3">
    <name type="scientific">Leucobacter chromiisoli</name>
    <dbReference type="NCBI Taxonomy" id="2796471"/>
    <lineage>
        <taxon>Bacteria</taxon>
        <taxon>Bacillati</taxon>
        <taxon>Actinomycetota</taxon>
        <taxon>Actinomycetes</taxon>
        <taxon>Micrococcales</taxon>
        <taxon>Microbacteriaceae</taxon>
        <taxon>Leucobacter</taxon>
    </lineage>
</organism>
<accession>A0A934UV23</accession>
<keyword evidence="3" id="KW-1185">Reference proteome</keyword>
<protein>
    <submittedName>
        <fullName evidence="2">Uncharacterized protein</fullName>
    </submittedName>
</protein>
<feature type="transmembrane region" description="Helical" evidence="1">
    <location>
        <begin position="6"/>
        <end position="25"/>
    </location>
</feature>
<comment type="caution">
    <text evidence="2">The sequence shown here is derived from an EMBL/GenBank/DDBJ whole genome shotgun (WGS) entry which is preliminary data.</text>
</comment>
<keyword evidence="1" id="KW-0812">Transmembrane</keyword>
<reference evidence="2" key="1">
    <citation type="submission" date="2020-12" db="EMBL/GenBank/DDBJ databases">
        <title>Leucobacter sp. CAS1, isolated from Chromium sludge.</title>
        <authorList>
            <person name="Xu Z."/>
        </authorList>
    </citation>
    <scope>NUCLEOTIDE SEQUENCE</scope>
    <source>
        <strain evidence="2">CSA1</strain>
    </source>
</reference>
<name>A0A934UV23_9MICO</name>
<dbReference type="RefSeq" id="WP_200114678.1">
    <property type="nucleotide sequence ID" value="NZ_JAEHOH010000006.1"/>
</dbReference>
<dbReference type="AlphaFoldDB" id="A0A934UV23"/>
<evidence type="ECO:0000313" key="2">
    <source>
        <dbReference type="EMBL" id="MBK0418502.1"/>
    </source>
</evidence>
<keyword evidence="1" id="KW-1133">Transmembrane helix</keyword>
<evidence type="ECO:0000256" key="1">
    <source>
        <dbReference type="SAM" id="Phobius"/>
    </source>
</evidence>
<evidence type="ECO:0000313" key="3">
    <source>
        <dbReference type="Proteomes" id="UP000608530"/>
    </source>
</evidence>
<keyword evidence="1" id="KW-0472">Membrane</keyword>
<gene>
    <name evidence="2" type="ORF">JD276_05580</name>
</gene>
<dbReference type="Proteomes" id="UP000608530">
    <property type="component" value="Unassembled WGS sequence"/>
</dbReference>
<sequence length="49" mass="5856">MVFGKVLLIILILIAIAVAIAMRMHRWRVRRDERRAAERAEIERLLRDD</sequence>